<dbReference type="AlphaFoldDB" id="A0AAP2DE87"/>
<dbReference type="Gene3D" id="1.10.260.40">
    <property type="entry name" value="lambda repressor-like DNA-binding domains"/>
    <property type="match status" value="1"/>
</dbReference>
<dbReference type="SUPFAM" id="SSF47413">
    <property type="entry name" value="lambda repressor-like DNA-binding domains"/>
    <property type="match status" value="1"/>
</dbReference>
<name>A0AAP2DE87_9BACT</name>
<dbReference type="GO" id="GO:0003677">
    <property type="term" value="F:DNA binding"/>
    <property type="evidence" value="ECO:0007669"/>
    <property type="project" value="InterPro"/>
</dbReference>
<protein>
    <submittedName>
        <fullName evidence="3">Helix-turn-helix transcriptional regulator</fullName>
    </submittedName>
</protein>
<reference evidence="3 4" key="1">
    <citation type="submission" date="2021-05" db="EMBL/GenBank/DDBJ databases">
        <title>A Polyphasic approach of four new species of the genus Ohtaekwangia: Ohtaekwangia histidinii sp. nov., Ohtaekwangia cretensis sp. nov., Ohtaekwangia indiensis sp. nov., Ohtaekwangia reichenbachii sp. nov. from diverse environment.</title>
        <authorList>
            <person name="Octaviana S."/>
        </authorList>
    </citation>
    <scope>NUCLEOTIDE SEQUENCE [LARGE SCALE GENOMIC DNA]</scope>
    <source>
        <strain evidence="3 4">PWU37</strain>
    </source>
</reference>
<evidence type="ECO:0000313" key="3">
    <source>
        <dbReference type="EMBL" id="MBT1689160.1"/>
    </source>
</evidence>
<evidence type="ECO:0000313" key="4">
    <source>
        <dbReference type="Proteomes" id="UP001319180"/>
    </source>
</evidence>
<comment type="caution">
    <text evidence="3">The sequence shown here is derived from an EMBL/GenBank/DDBJ whole genome shotgun (WGS) entry which is preliminary data.</text>
</comment>
<evidence type="ECO:0000259" key="2">
    <source>
        <dbReference type="PROSITE" id="PS50943"/>
    </source>
</evidence>
<dbReference type="SMART" id="SM00530">
    <property type="entry name" value="HTH_XRE"/>
    <property type="match status" value="1"/>
</dbReference>
<dbReference type="InterPro" id="IPR010982">
    <property type="entry name" value="Lambda_DNA-bd_dom_sf"/>
</dbReference>
<sequence>MEQREPNKSVKNAVRHVRMKHRMENGKLKKITTTDRPSGWMDLPAYKQENRAWMKRSADISLRVLDVLDEKKMTQTELAQLMNVSRQYVSRILRGSENLTLETISKLEDVLDVTLINIVEEEPTATVNVEQKT</sequence>
<dbReference type="EMBL" id="JAHESC010000036">
    <property type="protein sequence ID" value="MBT1689160.1"/>
    <property type="molecule type" value="Genomic_DNA"/>
</dbReference>
<dbReference type="InterPro" id="IPR001387">
    <property type="entry name" value="Cro/C1-type_HTH"/>
</dbReference>
<organism evidence="3 4">
    <name type="scientific">Dawidia soli</name>
    <dbReference type="NCBI Taxonomy" id="2782352"/>
    <lineage>
        <taxon>Bacteria</taxon>
        <taxon>Pseudomonadati</taxon>
        <taxon>Bacteroidota</taxon>
        <taxon>Cytophagia</taxon>
        <taxon>Cytophagales</taxon>
        <taxon>Chryseotaleaceae</taxon>
        <taxon>Dawidia</taxon>
    </lineage>
</organism>
<dbReference type="Pfam" id="PF01381">
    <property type="entry name" value="HTH_3"/>
    <property type="match status" value="1"/>
</dbReference>
<keyword evidence="4" id="KW-1185">Reference proteome</keyword>
<evidence type="ECO:0000256" key="1">
    <source>
        <dbReference type="SAM" id="MobiDB-lite"/>
    </source>
</evidence>
<accession>A0AAP2DE87</accession>
<gene>
    <name evidence="3" type="ORF">KK078_21520</name>
</gene>
<dbReference type="CDD" id="cd00093">
    <property type="entry name" value="HTH_XRE"/>
    <property type="match status" value="1"/>
</dbReference>
<dbReference type="PROSITE" id="PS50943">
    <property type="entry name" value="HTH_CROC1"/>
    <property type="match status" value="1"/>
</dbReference>
<dbReference type="Proteomes" id="UP001319180">
    <property type="component" value="Unassembled WGS sequence"/>
</dbReference>
<proteinExistence type="predicted"/>
<feature type="domain" description="HTH cro/C1-type" evidence="2">
    <location>
        <begin position="70"/>
        <end position="118"/>
    </location>
</feature>
<feature type="region of interest" description="Disordered" evidence="1">
    <location>
        <begin position="23"/>
        <end position="42"/>
    </location>
</feature>